<dbReference type="Gene3D" id="3.30.70.330">
    <property type="match status" value="2"/>
</dbReference>
<evidence type="ECO:0000256" key="1">
    <source>
        <dbReference type="ARBA" id="ARBA00004123"/>
    </source>
</evidence>
<keyword evidence="2" id="KW-0539">Nucleus</keyword>
<reference evidence="6 7" key="1">
    <citation type="submission" date="2020-04" db="EMBL/GenBank/DDBJ databases">
        <title>Perkinsus chesapeaki whole genome sequence.</title>
        <authorList>
            <person name="Bogema D.R."/>
        </authorList>
    </citation>
    <scope>NUCLEOTIDE SEQUENCE [LARGE SCALE GENOMIC DNA]</scope>
    <source>
        <strain evidence="6">ATCC PRA-425</strain>
    </source>
</reference>
<keyword evidence="7" id="KW-1185">Reference proteome</keyword>
<dbReference type="CDD" id="cd00590">
    <property type="entry name" value="RRM_SF"/>
    <property type="match status" value="1"/>
</dbReference>
<accession>A0A7J6MN07</accession>
<dbReference type="GO" id="GO:0003723">
    <property type="term" value="F:RNA binding"/>
    <property type="evidence" value="ECO:0007669"/>
    <property type="project" value="UniProtKB-UniRule"/>
</dbReference>
<comment type="subcellular location">
    <subcellularLocation>
        <location evidence="1">Nucleus</location>
    </subcellularLocation>
</comment>
<dbReference type="SMART" id="SM00360">
    <property type="entry name" value="RRM"/>
    <property type="match status" value="2"/>
</dbReference>
<dbReference type="OrthoDB" id="193499at2759"/>
<comment type="caution">
    <text evidence="6">The sequence shown here is derived from an EMBL/GenBank/DDBJ whole genome shotgun (WGS) entry which is preliminary data.</text>
</comment>
<feature type="domain" description="RRM" evidence="5">
    <location>
        <begin position="16"/>
        <end position="94"/>
    </location>
</feature>
<protein>
    <recommendedName>
        <fullName evidence="5">RRM domain-containing protein</fullName>
    </recommendedName>
</protein>
<dbReference type="PROSITE" id="PS50102">
    <property type="entry name" value="RRM"/>
    <property type="match status" value="2"/>
</dbReference>
<dbReference type="SUPFAM" id="SSF54928">
    <property type="entry name" value="RNA-binding domain, RBD"/>
    <property type="match status" value="2"/>
</dbReference>
<feature type="domain" description="RRM" evidence="5">
    <location>
        <begin position="95"/>
        <end position="168"/>
    </location>
</feature>
<evidence type="ECO:0000256" key="2">
    <source>
        <dbReference type="ARBA" id="ARBA00023242"/>
    </source>
</evidence>
<evidence type="ECO:0000313" key="7">
    <source>
        <dbReference type="Proteomes" id="UP000591131"/>
    </source>
</evidence>
<dbReference type="InterPro" id="IPR000504">
    <property type="entry name" value="RRM_dom"/>
</dbReference>
<evidence type="ECO:0000256" key="3">
    <source>
        <dbReference type="PROSITE-ProRule" id="PRU00176"/>
    </source>
</evidence>
<dbReference type="AlphaFoldDB" id="A0A7J6MN07"/>
<dbReference type="EMBL" id="JAAPAO010000094">
    <property type="protein sequence ID" value="KAF4672962.1"/>
    <property type="molecule type" value="Genomic_DNA"/>
</dbReference>
<organism evidence="6 7">
    <name type="scientific">Perkinsus chesapeaki</name>
    <name type="common">Clam parasite</name>
    <name type="synonym">Perkinsus andrewsi</name>
    <dbReference type="NCBI Taxonomy" id="330153"/>
    <lineage>
        <taxon>Eukaryota</taxon>
        <taxon>Sar</taxon>
        <taxon>Alveolata</taxon>
        <taxon>Perkinsozoa</taxon>
        <taxon>Perkinsea</taxon>
        <taxon>Perkinsida</taxon>
        <taxon>Perkinsidae</taxon>
        <taxon>Perkinsus</taxon>
    </lineage>
</organism>
<dbReference type="Pfam" id="PF00076">
    <property type="entry name" value="RRM_1"/>
    <property type="match status" value="2"/>
</dbReference>
<dbReference type="InterPro" id="IPR012677">
    <property type="entry name" value="Nucleotide-bd_a/b_plait_sf"/>
</dbReference>
<dbReference type="GO" id="GO:0000785">
    <property type="term" value="C:chromatin"/>
    <property type="evidence" value="ECO:0007669"/>
    <property type="project" value="TreeGrafter"/>
</dbReference>
<dbReference type="Proteomes" id="UP000591131">
    <property type="component" value="Unassembled WGS sequence"/>
</dbReference>
<dbReference type="PANTHER" id="PTHR48033:SF10">
    <property type="entry name" value="RNA-BINDING PROTEIN SQUID"/>
    <property type="match status" value="1"/>
</dbReference>
<feature type="region of interest" description="Disordered" evidence="4">
    <location>
        <begin position="166"/>
        <end position="254"/>
    </location>
</feature>
<feature type="compositionally biased region" description="Low complexity" evidence="4">
    <location>
        <begin position="197"/>
        <end position="227"/>
    </location>
</feature>
<evidence type="ECO:0000256" key="4">
    <source>
        <dbReference type="SAM" id="MobiDB-lite"/>
    </source>
</evidence>
<gene>
    <name evidence="6" type="ORF">FOL47_011151</name>
</gene>
<proteinExistence type="predicted"/>
<keyword evidence="3" id="KW-0694">RNA-binding</keyword>
<dbReference type="GO" id="GO:0010468">
    <property type="term" value="P:regulation of gene expression"/>
    <property type="evidence" value="ECO:0007669"/>
    <property type="project" value="TreeGrafter"/>
</dbReference>
<evidence type="ECO:0000259" key="5">
    <source>
        <dbReference type="PROSITE" id="PS50102"/>
    </source>
</evidence>
<dbReference type="GO" id="GO:0005654">
    <property type="term" value="C:nucleoplasm"/>
    <property type="evidence" value="ECO:0007669"/>
    <property type="project" value="TreeGrafter"/>
</dbReference>
<name>A0A7J6MN07_PERCH</name>
<sequence>MSPAGSTGDRPVRTGPKVFIGGVPFTATEKDVAEYFSQFGPIVSAEIKVDKATGRSRGFGFVVFETAEGKMNAMRRKGDLFIHNRQINIGDTTADRVFVGGVPPQISNESIANHFSKYGPVQDIEGPPNKNYLFVVFTDPSGARNCLMEHPDNHVIDGVRVDVKKAQPRNQPHSAQGAAPPQAPTHPVSIPMAGPAGEYYQQPTPQYPSYGQQQQQQQGGGRYDPPYSGGPQRASPGQSHGAASGGRFGYAQPY</sequence>
<evidence type="ECO:0000313" key="6">
    <source>
        <dbReference type="EMBL" id="KAF4672962.1"/>
    </source>
</evidence>
<dbReference type="PANTHER" id="PTHR48033">
    <property type="entry name" value="RNA-BINDING (RRM/RBD/RNP MOTIFS) FAMILY PROTEIN"/>
    <property type="match status" value="1"/>
</dbReference>
<dbReference type="InterPro" id="IPR035979">
    <property type="entry name" value="RBD_domain_sf"/>
</dbReference>